<dbReference type="PANTHER" id="PTHR47723:SF22">
    <property type="entry name" value="RNASE H TYPE-1 DOMAIN-CONTAINING PROTEIN"/>
    <property type="match status" value="1"/>
</dbReference>
<dbReference type="InterPro" id="IPR002156">
    <property type="entry name" value="RNaseH_domain"/>
</dbReference>
<evidence type="ECO:0000313" key="3">
    <source>
        <dbReference type="Proteomes" id="UP001280121"/>
    </source>
</evidence>
<dbReference type="Pfam" id="PF13456">
    <property type="entry name" value="RVT_3"/>
    <property type="match status" value="1"/>
</dbReference>
<comment type="caution">
    <text evidence="2">The sequence shown here is derived from an EMBL/GenBank/DDBJ whole genome shotgun (WGS) entry which is preliminary data.</text>
</comment>
<proteinExistence type="predicted"/>
<name>A0AAE0CN81_9ROSI</name>
<feature type="domain" description="RNase H type-1" evidence="1">
    <location>
        <begin position="48"/>
        <end position="130"/>
    </location>
</feature>
<accession>A0AAE0CN81</accession>
<gene>
    <name evidence="2" type="ORF">Ddye_010512</name>
</gene>
<dbReference type="InterPro" id="IPR053151">
    <property type="entry name" value="RNase_H-like"/>
</dbReference>
<dbReference type="SUPFAM" id="SSF53098">
    <property type="entry name" value="Ribonuclease H-like"/>
    <property type="match status" value="1"/>
</dbReference>
<evidence type="ECO:0000313" key="2">
    <source>
        <dbReference type="EMBL" id="KAK2657460.1"/>
    </source>
</evidence>
<dbReference type="Gene3D" id="3.30.420.10">
    <property type="entry name" value="Ribonuclease H-like superfamily/Ribonuclease H"/>
    <property type="match status" value="1"/>
</dbReference>
<protein>
    <recommendedName>
        <fullName evidence="1">RNase H type-1 domain-containing protein</fullName>
    </recommendedName>
</protein>
<sequence length="130" mass="14538">MAAMWRQGDDDDSDVDDEMEMIWRERQKEMERKGQTNEWVGDLRNGSAGDNLKFNIDGSSRGKPRLAGIGGVLRDSKGKVFCLFSFSVRTADSNAAEIWAIQKAVELCLSNPYLSNRYISIVNDSKVAVS</sequence>
<dbReference type="EMBL" id="JANJYI010000003">
    <property type="protein sequence ID" value="KAK2657460.1"/>
    <property type="molecule type" value="Genomic_DNA"/>
</dbReference>
<dbReference type="PANTHER" id="PTHR47723">
    <property type="entry name" value="OS05G0353850 PROTEIN"/>
    <property type="match status" value="1"/>
</dbReference>
<dbReference type="InterPro" id="IPR044730">
    <property type="entry name" value="RNase_H-like_dom_plant"/>
</dbReference>
<keyword evidence="3" id="KW-1185">Reference proteome</keyword>
<organism evidence="2 3">
    <name type="scientific">Dipteronia dyeriana</name>
    <dbReference type="NCBI Taxonomy" id="168575"/>
    <lineage>
        <taxon>Eukaryota</taxon>
        <taxon>Viridiplantae</taxon>
        <taxon>Streptophyta</taxon>
        <taxon>Embryophyta</taxon>
        <taxon>Tracheophyta</taxon>
        <taxon>Spermatophyta</taxon>
        <taxon>Magnoliopsida</taxon>
        <taxon>eudicotyledons</taxon>
        <taxon>Gunneridae</taxon>
        <taxon>Pentapetalae</taxon>
        <taxon>rosids</taxon>
        <taxon>malvids</taxon>
        <taxon>Sapindales</taxon>
        <taxon>Sapindaceae</taxon>
        <taxon>Hippocastanoideae</taxon>
        <taxon>Acereae</taxon>
        <taxon>Dipteronia</taxon>
    </lineage>
</organism>
<evidence type="ECO:0000259" key="1">
    <source>
        <dbReference type="PROSITE" id="PS50879"/>
    </source>
</evidence>
<dbReference type="InterPro" id="IPR036397">
    <property type="entry name" value="RNaseH_sf"/>
</dbReference>
<dbReference type="GO" id="GO:0004523">
    <property type="term" value="F:RNA-DNA hybrid ribonuclease activity"/>
    <property type="evidence" value="ECO:0007669"/>
    <property type="project" value="InterPro"/>
</dbReference>
<dbReference type="AlphaFoldDB" id="A0AAE0CN81"/>
<dbReference type="GO" id="GO:0003676">
    <property type="term" value="F:nucleic acid binding"/>
    <property type="evidence" value="ECO:0007669"/>
    <property type="project" value="InterPro"/>
</dbReference>
<dbReference type="Proteomes" id="UP001280121">
    <property type="component" value="Unassembled WGS sequence"/>
</dbReference>
<reference evidence="2" key="1">
    <citation type="journal article" date="2023" name="Plant J.">
        <title>Genome sequences and population genomics provide insights into the demographic history, inbreeding, and mutation load of two 'living fossil' tree species of Dipteronia.</title>
        <authorList>
            <person name="Feng Y."/>
            <person name="Comes H.P."/>
            <person name="Chen J."/>
            <person name="Zhu S."/>
            <person name="Lu R."/>
            <person name="Zhang X."/>
            <person name="Li P."/>
            <person name="Qiu J."/>
            <person name="Olsen K.M."/>
            <person name="Qiu Y."/>
        </authorList>
    </citation>
    <scope>NUCLEOTIDE SEQUENCE</scope>
    <source>
        <strain evidence="2">KIB01</strain>
    </source>
</reference>
<dbReference type="CDD" id="cd06222">
    <property type="entry name" value="RNase_H_like"/>
    <property type="match status" value="1"/>
</dbReference>
<dbReference type="InterPro" id="IPR012337">
    <property type="entry name" value="RNaseH-like_sf"/>
</dbReference>
<dbReference type="PROSITE" id="PS50879">
    <property type="entry name" value="RNASE_H_1"/>
    <property type="match status" value="1"/>
</dbReference>